<organism evidence="2 3">
    <name type="scientific">Brassica oleracea var. oleracea</name>
    <dbReference type="NCBI Taxonomy" id="109376"/>
    <lineage>
        <taxon>Eukaryota</taxon>
        <taxon>Viridiplantae</taxon>
        <taxon>Streptophyta</taxon>
        <taxon>Embryophyta</taxon>
        <taxon>Tracheophyta</taxon>
        <taxon>Spermatophyta</taxon>
        <taxon>Magnoliopsida</taxon>
        <taxon>eudicotyledons</taxon>
        <taxon>Gunneridae</taxon>
        <taxon>Pentapetalae</taxon>
        <taxon>rosids</taxon>
        <taxon>malvids</taxon>
        <taxon>Brassicales</taxon>
        <taxon>Brassicaceae</taxon>
        <taxon>Brassiceae</taxon>
        <taxon>Brassica</taxon>
    </lineage>
</organism>
<name>A0A0D3DZ94_BRAOL</name>
<feature type="compositionally biased region" description="Polar residues" evidence="1">
    <location>
        <begin position="50"/>
        <end position="67"/>
    </location>
</feature>
<reference evidence="2 3" key="1">
    <citation type="journal article" date="2014" name="Genome Biol.">
        <title>Transcriptome and methylome profiling reveals relics of genome dominance in the mesopolyploid Brassica oleracea.</title>
        <authorList>
            <person name="Parkin I.A."/>
            <person name="Koh C."/>
            <person name="Tang H."/>
            <person name="Robinson S.J."/>
            <person name="Kagale S."/>
            <person name="Clarke W.E."/>
            <person name="Town C.D."/>
            <person name="Nixon J."/>
            <person name="Krishnakumar V."/>
            <person name="Bidwell S.L."/>
            <person name="Denoeud F."/>
            <person name="Belcram H."/>
            <person name="Links M.G."/>
            <person name="Just J."/>
            <person name="Clarke C."/>
            <person name="Bender T."/>
            <person name="Huebert T."/>
            <person name="Mason A.S."/>
            <person name="Pires J.C."/>
            <person name="Barker G."/>
            <person name="Moore J."/>
            <person name="Walley P.G."/>
            <person name="Manoli S."/>
            <person name="Batley J."/>
            <person name="Edwards D."/>
            <person name="Nelson M.N."/>
            <person name="Wang X."/>
            <person name="Paterson A.H."/>
            <person name="King G."/>
            <person name="Bancroft I."/>
            <person name="Chalhoub B."/>
            <person name="Sharpe A.G."/>
        </authorList>
    </citation>
    <scope>NUCLEOTIDE SEQUENCE</scope>
    <source>
        <strain evidence="2 3">cv. TO1000</strain>
    </source>
</reference>
<proteinExistence type="predicted"/>
<dbReference type="OMA" id="QGDKTQQ"/>
<dbReference type="HOGENOM" id="CLU_2815975_0_0_1"/>
<evidence type="ECO:0000313" key="3">
    <source>
        <dbReference type="Proteomes" id="UP000032141"/>
    </source>
</evidence>
<evidence type="ECO:0000313" key="2">
    <source>
        <dbReference type="EnsemblPlants" id="Bo8g117400.1"/>
    </source>
</evidence>
<keyword evidence="3" id="KW-1185">Reference proteome</keyword>
<dbReference type="EnsemblPlants" id="Bo8g117400.1">
    <property type="protein sequence ID" value="Bo8g117400.1"/>
    <property type="gene ID" value="Bo8g117400"/>
</dbReference>
<feature type="region of interest" description="Disordered" evidence="1">
    <location>
        <begin position="44"/>
        <end position="67"/>
    </location>
</feature>
<sequence length="67" mass="7659">MSLAEAQQRTLTQPFDLRLRLSPPEISQRQLHEQAQMRSFIQERALKQPSPGSSPHQLSSCSLTRKT</sequence>
<evidence type="ECO:0000256" key="1">
    <source>
        <dbReference type="SAM" id="MobiDB-lite"/>
    </source>
</evidence>
<dbReference type="AlphaFoldDB" id="A0A0D3DZ94"/>
<reference evidence="2" key="2">
    <citation type="submission" date="2015-03" db="UniProtKB">
        <authorList>
            <consortium name="EnsemblPlants"/>
        </authorList>
    </citation>
    <scope>IDENTIFICATION</scope>
</reference>
<dbReference type="Proteomes" id="UP000032141">
    <property type="component" value="Chromosome C8"/>
</dbReference>
<protein>
    <submittedName>
        <fullName evidence="2">Uncharacterized protein</fullName>
    </submittedName>
</protein>
<dbReference type="Gramene" id="Bo8g117400.1">
    <property type="protein sequence ID" value="Bo8g117400.1"/>
    <property type="gene ID" value="Bo8g117400"/>
</dbReference>
<accession>A0A0D3DZ94</accession>